<dbReference type="EMBL" id="VSSQ01013174">
    <property type="protein sequence ID" value="MPM50899.1"/>
    <property type="molecule type" value="Genomic_DNA"/>
</dbReference>
<keyword evidence="1" id="KW-0472">Membrane</keyword>
<comment type="caution">
    <text evidence="2">The sequence shown here is derived from an EMBL/GenBank/DDBJ whole genome shotgun (WGS) entry which is preliminary data.</text>
</comment>
<feature type="transmembrane region" description="Helical" evidence="1">
    <location>
        <begin position="12"/>
        <end position="32"/>
    </location>
</feature>
<keyword evidence="1" id="KW-0812">Transmembrane</keyword>
<name>A0A645ACI9_9ZZZZ</name>
<organism evidence="2">
    <name type="scientific">bioreactor metagenome</name>
    <dbReference type="NCBI Taxonomy" id="1076179"/>
    <lineage>
        <taxon>unclassified sequences</taxon>
        <taxon>metagenomes</taxon>
        <taxon>ecological metagenomes</taxon>
    </lineage>
</organism>
<feature type="transmembrane region" description="Helical" evidence="1">
    <location>
        <begin position="38"/>
        <end position="56"/>
    </location>
</feature>
<proteinExistence type="predicted"/>
<evidence type="ECO:0000313" key="2">
    <source>
        <dbReference type="EMBL" id="MPM50899.1"/>
    </source>
</evidence>
<protein>
    <recommendedName>
        <fullName evidence="3">Zn-finger containing protein</fullName>
    </recommendedName>
</protein>
<reference evidence="2" key="1">
    <citation type="submission" date="2019-08" db="EMBL/GenBank/DDBJ databases">
        <authorList>
            <person name="Kucharzyk K."/>
            <person name="Murdoch R.W."/>
            <person name="Higgins S."/>
            <person name="Loffler F."/>
        </authorList>
    </citation>
    <scope>NUCLEOTIDE SEQUENCE</scope>
</reference>
<evidence type="ECO:0000256" key="1">
    <source>
        <dbReference type="SAM" id="Phobius"/>
    </source>
</evidence>
<gene>
    <name evidence="2" type="ORF">SDC9_97645</name>
</gene>
<keyword evidence="1" id="KW-1133">Transmembrane helix</keyword>
<dbReference type="AlphaFoldDB" id="A0A645ACI9"/>
<accession>A0A645ACI9</accession>
<evidence type="ECO:0008006" key="3">
    <source>
        <dbReference type="Google" id="ProtNLM"/>
    </source>
</evidence>
<sequence length="130" mass="15241">MNKLKQFFSGRYGTDQLSIINIILYCILFVLYTATGRWQWAVLSFMLAIIYVFRIFSKNISARYRENQVFLRLFAPVIKWFKLSKAKIRDRKAYVFFKCSACKNVLRIPKGKGKVTVTCPVCGKTQEKFT</sequence>